<dbReference type="Proteomes" id="UP000228987">
    <property type="component" value="Unassembled WGS sequence"/>
</dbReference>
<dbReference type="InterPro" id="IPR036465">
    <property type="entry name" value="vWFA_dom_sf"/>
</dbReference>
<dbReference type="Gene3D" id="3.40.50.410">
    <property type="entry name" value="von Willebrand factor, type A domain"/>
    <property type="match status" value="1"/>
</dbReference>
<dbReference type="Pfam" id="PF00092">
    <property type="entry name" value="VWA"/>
    <property type="match status" value="1"/>
</dbReference>
<feature type="domain" description="VWFA" evidence="1">
    <location>
        <begin position="217"/>
        <end position="391"/>
    </location>
</feature>
<dbReference type="PANTHER" id="PTHR10166:SF37">
    <property type="entry name" value="STOLID, ISOFORM H"/>
    <property type="match status" value="1"/>
</dbReference>
<dbReference type="SUPFAM" id="SSF53300">
    <property type="entry name" value="vWA-like"/>
    <property type="match status" value="1"/>
</dbReference>
<protein>
    <recommendedName>
        <fullName evidence="1">VWFA domain-containing protein</fullName>
    </recommendedName>
</protein>
<reference evidence="3" key="1">
    <citation type="submission" date="2017-08" db="EMBL/GenBank/DDBJ databases">
        <title>A dynamic microbial community with high functional redundancy inhabits the cold, oxic subseafloor aquifer.</title>
        <authorList>
            <person name="Tully B.J."/>
            <person name="Wheat C.G."/>
            <person name="Glazer B.T."/>
            <person name="Huber J.A."/>
        </authorList>
    </citation>
    <scope>NUCLEOTIDE SEQUENCE [LARGE SCALE GENOMIC DNA]</scope>
</reference>
<name>A0A2A5CFN2_9GAMM</name>
<sequence>MRERDMKNLKVKPTLLSVLIAGVVLTACHSGRDDDAINTGVISAATDSPMLLEGENRNSREIEEVVVTAQRAERVDGNVSIEMAASSSAMLPGPMLSMLQDAIYWPEAGSENYAAFDDSGIQRVLENAVSTFSIDVDTGAYSNVRRMLNQGYLPPADAVRAEELINYFSYDYPVSDASVPFSFMTEISVSPWNTGKHLLHIGIKANESQDADELHSNLVFLVDVSGSMNSPDKLELLKTSLKMLSRQLSAEDSVALVVYAGASGVVLEPAAGNETREISAALDRLQAGGSTNGEAGILLAYAMAEQAFIEDGVNRVILATDGDFNVGMSGVDALKELIEEKRESGISLTTLGFGSGNYNDHMMEQLADTGNGNYAYIDNINEARKVLVDEMHSTLQTVAKDVKIQIEFNPALVAEYRLVGYENRELAREDFNNDQVDAGEIGAGHTVTAIYEIALVGSESLSTDPLRYAQDNDQGNAVNAENVDELAFLKLRYKEPDSDESILLQRALMVDDISEDIASTSDNYRFSAAVAGLAQLLRGSDQTSTLDYDTVISLAQSAKGEDEFGYRSEFIQLVRSAQALSIN</sequence>
<dbReference type="EMBL" id="NVWI01000002">
    <property type="protein sequence ID" value="PCJ42694.1"/>
    <property type="molecule type" value="Genomic_DNA"/>
</dbReference>
<accession>A0A2A5CFN2</accession>
<dbReference type="InterPro" id="IPR021908">
    <property type="entry name" value="YfbK_C"/>
</dbReference>
<dbReference type="PROSITE" id="PS50234">
    <property type="entry name" value="VWFA"/>
    <property type="match status" value="1"/>
</dbReference>
<dbReference type="SMART" id="SM00327">
    <property type="entry name" value="VWA"/>
    <property type="match status" value="1"/>
</dbReference>
<gene>
    <name evidence="2" type="ORF">COA71_04100</name>
</gene>
<comment type="caution">
    <text evidence="2">The sequence shown here is derived from an EMBL/GenBank/DDBJ whole genome shotgun (WGS) entry which is preliminary data.</text>
</comment>
<dbReference type="PROSITE" id="PS51257">
    <property type="entry name" value="PROKAR_LIPOPROTEIN"/>
    <property type="match status" value="1"/>
</dbReference>
<evidence type="ECO:0000259" key="1">
    <source>
        <dbReference type="PROSITE" id="PS50234"/>
    </source>
</evidence>
<dbReference type="InterPro" id="IPR022156">
    <property type="entry name" value="Uncharacterised_YfbK_N"/>
</dbReference>
<dbReference type="PANTHER" id="PTHR10166">
    <property type="entry name" value="VOLTAGE-DEPENDENT CALCIUM CHANNEL SUBUNIT ALPHA-2/DELTA-RELATED"/>
    <property type="match status" value="1"/>
</dbReference>
<dbReference type="AlphaFoldDB" id="A0A2A5CFN2"/>
<dbReference type="InterPro" id="IPR002035">
    <property type="entry name" value="VWF_A"/>
</dbReference>
<dbReference type="CDD" id="cd01465">
    <property type="entry name" value="vWA_subgroup"/>
    <property type="match status" value="1"/>
</dbReference>
<organism evidence="2 3">
    <name type="scientific">SAR86 cluster bacterium</name>
    <dbReference type="NCBI Taxonomy" id="2030880"/>
    <lineage>
        <taxon>Bacteria</taxon>
        <taxon>Pseudomonadati</taxon>
        <taxon>Pseudomonadota</taxon>
        <taxon>Gammaproteobacteria</taxon>
        <taxon>SAR86 cluster</taxon>
    </lineage>
</organism>
<proteinExistence type="predicted"/>
<dbReference type="InterPro" id="IPR051173">
    <property type="entry name" value="Ca_channel_alpha-2/delta"/>
</dbReference>
<dbReference type="Pfam" id="PF12450">
    <property type="entry name" value="vWF_A"/>
    <property type="match status" value="1"/>
</dbReference>
<dbReference type="Pfam" id="PF12034">
    <property type="entry name" value="YfbK_C"/>
    <property type="match status" value="1"/>
</dbReference>
<evidence type="ECO:0000313" key="2">
    <source>
        <dbReference type="EMBL" id="PCJ42694.1"/>
    </source>
</evidence>
<evidence type="ECO:0000313" key="3">
    <source>
        <dbReference type="Proteomes" id="UP000228987"/>
    </source>
</evidence>